<evidence type="ECO:0000256" key="1">
    <source>
        <dbReference type="SAM" id="MobiDB-lite"/>
    </source>
</evidence>
<comment type="caution">
    <text evidence="2">The sequence shown here is derived from an EMBL/GenBank/DDBJ whole genome shotgun (WGS) entry which is preliminary data.</text>
</comment>
<name>A0A395ISH4_9HELO</name>
<evidence type="ECO:0000313" key="2">
    <source>
        <dbReference type="EMBL" id="RAL63101.1"/>
    </source>
</evidence>
<dbReference type="OrthoDB" id="3598904at2759"/>
<keyword evidence="3" id="KW-1185">Reference proteome</keyword>
<protein>
    <recommendedName>
        <fullName evidence="4">Transcription factor domain-containing protein</fullName>
    </recommendedName>
</protein>
<reference evidence="2 3" key="1">
    <citation type="submission" date="2018-06" db="EMBL/GenBank/DDBJ databases">
        <title>Genome Sequence of the Brown Rot Fungal Pathogen Monilinia fructigena.</title>
        <authorList>
            <person name="Landi L."/>
            <person name="De Miccolis Angelini R.M."/>
            <person name="Pollastro S."/>
            <person name="Abate D."/>
            <person name="Faretra F."/>
            <person name="Romanazzi G."/>
        </authorList>
    </citation>
    <scope>NUCLEOTIDE SEQUENCE [LARGE SCALE GENOMIC DNA]</scope>
    <source>
        <strain evidence="2 3">Mfrg269</strain>
    </source>
</reference>
<feature type="compositionally biased region" description="Low complexity" evidence="1">
    <location>
        <begin position="203"/>
        <end position="214"/>
    </location>
</feature>
<feature type="region of interest" description="Disordered" evidence="1">
    <location>
        <begin position="1"/>
        <end position="37"/>
    </location>
</feature>
<sequence>MADRPVLPPGSLWVPNEVPSDDPMHSNPPPFYTPHVGFVQKPPAELTIGSRSKGGCCDWQPRTQFKNETPKVIGRMKKVSSTESSVWNPSLSPTSAESNQQGEDDTLPPFVELETDEQRETKASYHKPGTYNVIANPSSFHPLPEYQIRGPNSTNLDTNRPSPFEQYPSIGPDNIILPKFEEFSENHGWSGHQTHLRTNSLQSAVSTSERSTSSTEREARDAHLLEHYRNVLAQQICWLTDKEPGPDLFERYAENYLPLYLAIVALSALSISRFESNSFADVLERYHRVIPALQHAAKKPEDAYSDGALFTHYLLLLFEVAATGHRKSNMWEHHSAQILRILQLRRQSFGEEPCDFITVWVTYVDMYALLTTTGTGTFSKSVIEQNMLPPPEKPLENSKLNMVFLPEAFRQMPLLLRINRELTLMALEMAQIGRELRVEARDLSRSITEIKMRQCNSMRGIHTLLINFRVAWASFLEIKTPEYDWLDELVKLPGGPFTCRTHIHLFYRACVIYYHTSMFQGQFLIPSVEVEEQIASCAKEITMITKKILDCKRFEFRFLVFPVFLAGMASKIKEEKQIALDLMKSLEETSFGSNTTTTRKLLVKIYEKQKAAVAQTGNALGISWIEELESSGEPLIILGL</sequence>
<dbReference type="AlphaFoldDB" id="A0A395ISH4"/>
<dbReference type="InterPro" id="IPR021858">
    <property type="entry name" value="Fun_TF"/>
</dbReference>
<feature type="region of interest" description="Disordered" evidence="1">
    <location>
        <begin position="199"/>
        <end position="218"/>
    </location>
</feature>
<feature type="region of interest" description="Disordered" evidence="1">
    <location>
        <begin position="77"/>
        <end position="107"/>
    </location>
</feature>
<gene>
    <name evidence="2" type="ORF">DID88_004185</name>
</gene>
<evidence type="ECO:0000313" key="3">
    <source>
        <dbReference type="Proteomes" id="UP000249056"/>
    </source>
</evidence>
<feature type="compositionally biased region" description="Polar residues" evidence="1">
    <location>
        <begin position="79"/>
        <end position="101"/>
    </location>
</feature>
<dbReference type="EMBL" id="QKRW01000021">
    <property type="protein sequence ID" value="RAL63101.1"/>
    <property type="molecule type" value="Genomic_DNA"/>
</dbReference>
<dbReference type="Proteomes" id="UP000249056">
    <property type="component" value="Unassembled WGS sequence"/>
</dbReference>
<accession>A0A395ISH4</accession>
<dbReference type="Pfam" id="PF11951">
    <property type="entry name" value="Fungal_trans_2"/>
    <property type="match status" value="1"/>
</dbReference>
<organism evidence="2 3">
    <name type="scientific">Monilinia fructigena</name>
    <dbReference type="NCBI Taxonomy" id="38457"/>
    <lineage>
        <taxon>Eukaryota</taxon>
        <taxon>Fungi</taxon>
        <taxon>Dikarya</taxon>
        <taxon>Ascomycota</taxon>
        <taxon>Pezizomycotina</taxon>
        <taxon>Leotiomycetes</taxon>
        <taxon>Helotiales</taxon>
        <taxon>Sclerotiniaceae</taxon>
        <taxon>Monilinia</taxon>
    </lineage>
</organism>
<evidence type="ECO:0008006" key="4">
    <source>
        <dbReference type="Google" id="ProtNLM"/>
    </source>
</evidence>
<proteinExistence type="predicted"/>